<evidence type="ECO:0000313" key="1">
    <source>
        <dbReference type="EMBL" id="RMZ98593.1"/>
    </source>
</evidence>
<sequence>MCSILIFTSLKNLQLDANIINGTQNKKGKNIFISDRLCKKVFTDNLIFCSEINSFCRDYFMDMRLIRIYKQTDSFILN</sequence>
<organism evidence="1 2">
    <name type="scientific">Brachionus plicatilis</name>
    <name type="common">Marine rotifer</name>
    <name type="synonym">Brachionus muelleri</name>
    <dbReference type="NCBI Taxonomy" id="10195"/>
    <lineage>
        <taxon>Eukaryota</taxon>
        <taxon>Metazoa</taxon>
        <taxon>Spiralia</taxon>
        <taxon>Gnathifera</taxon>
        <taxon>Rotifera</taxon>
        <taxon>Eurotatoria</taxon>
        <taxon>Monogononta</taxon>
        <taxon>Pseudotrocha</taxon>
        <taxon>Ploima</taxon>
        <taxon>Brachionidae</taxon>
        <taxon>Brachionus</taxon>
    </lineage>
</organism>
<name>A0A3M7PHW1_BRAPC</name>
<accession>A0A3M7PHW1</accession>
<comment type="caution">
    <text evidence="1">The sequence shown here is derived from an EMBL/GenBank/DDBJ whole genome shotgun (WGS) entry which is preliminary data.</text>
</comment>
<dbReference type="AlphaFoldDB" id="A0A3M7PHW1"/>
<evidence type="ECO:0000313" key="2">
    <source>
        <dbReference type="Proteomes" id="UP000276133"/>
    </source>
</evidence>
<dbReference type="Proteomes" id="UP000276133">
    <property type="component" value="Unassembled WGS sequence"/>
</dbReference>
<protein>
    <submittedName>
        <fullName evidence="1">Uncharacterized protein</fullName>
    </submittedName>
</protein>
<proteinExistence type="predicted"/>
<gene>
    <name evidence="1" type="ORF">BpHYR1_049203</name>
</gene>
<keyword evidence="2" id="KW-1185">Reference proteome</keyword>
<dbReference type="EMBL" id="REGN01010677">
    <property type="protein sequence ID" value="RMZ98593.1"/>
    <property type="molecule type" value="Genomic_DNA"/>
</dbReference>
<reference evidence="1 2" key="1">
    <citation type="journal article" date="2018" name="Sci. Rep.">
        <title>Genomic signatures of local adaptation to the degree of environmental predictability in rotifers.</title>
        <authorList>
            <person name="Franch-Gras L."/>
            <person name="Hahn C."/>
            <person name="Garcia-Roger E.M."/>
            <person name="Carmona M.J."/>
            <person name="Serra M."/>
            <person name="Gomez A."/>
        </authorList>
    </citation>
    <scope>NUCLEOTIDE SEQUENCE [LARGE SCALE GENOMIC DNA]</scope>
    <source>
        <strain evidence="1">HYR1</strain>
    </source>
</reference>